<feature type="domain" description="Chemokine interleukin-8-like" evidence="5">
    <location>
        <begin position="30"/>
        <end position="88"/>
    </location>
</feature>
<reference evidence="6 9" key="4">
    <citation type="journal article" date="2020" name="Nature">
        <title>Six reference-quality genomes reveal evolution of bat adaptations.</title>
        <authorList>
            <person name="Jebb D."/>
            <person name="Huang Z."/>
            <person name="Pippel M."/>
            <person name="Hughes G.M."/>
            <person name="Lavrichenko K."/>
            <person name="Devanna P."/>
            <person name="Winkler S."/>
            <person name="Jermiin L.S."/>
            <person name="Skirmuntt E.C."/>
            <person name="Katzourakis A."/>
            <person name="Burkitt-Gray L."/>
            <person name="Ray D.A."/>
            <person name="Sullivan K.A.M."/>
            <person name="Roscito J.G."/>
            <person name="Kirilenko B.M."/>
            <person name="Davalos L.M."/>
            <person name="Corthals A.P."/>
            <person name="Power M.L."/>
            <person name="Jones G."/>
            <person name="Ransome R.D."/>
            <person name="Dechmann D.K.N."/>
            <person name="Locatelli A.G."/>
            <person name="Puechmaille S.J."/>
            <person name="Fedrigo O."/>
            <person name="Jarvis E.D."/>
            <person name="Hiller M."/>
            <person name="Vernes S.C."/>
            <person name="Myers E.W."/>
            <person name="Teeling E.C."/>
        </authorList>
    </citation>
    <scope>NUCLEOTIDE SEQUENCE [LARGE SCALE GENOMIC DNA]</scope>
    <source>
        <strain evidence="6">MRhiFer1</strain>
        <tissue evidence="6">Lung</tissue>
    </source>
</reference>
<reference evidence="7" key="5">
    <citation type="submission" date="2025-05" db="UniProtKB">
        <authorList>
            <consortium name="Ensembl"/>
        </authorList>
    </citation>
    <scope>IDENTIFICATION</scope>
</reference>
<dbReference type="Ensembl" id="ENSRFET00010013948.1">
    <property type="protein sequence ID" value="ENSRFEP00010012756.1"/>
    <property type="gene ID" value="ENSRFEG00010008687.1"/>
</dbReference>
<dbReference type="GO" id="GO:0048245">
    <property type="term" value="P:eosinophil chemotaxis"/>
    <property type="evidence" value="ECO:0007669"/>
    <property type="project" value="TreeGrafter"/>
</dbReference>
<dbReference type="EMBL" id="JACAGC010000007">
    <property type="protein sequence ID" value="KAF6356683.1"/>
    <property type="molecule type" value="Genomic_DNA"/>
</dbReference>
<sequence>MKTFPIAPGILLVFILSVRLGAASGPSDVAKYCCLQFSHKTLPWKRVQTYEFTRNSCSLRAVIFTTKKGRKVCADPKEKWVQKYISSLRAQQRP</sequence>
<dbReference type="GO" id="GO:0030335">
    <property type="term" value="P:positive regulation of cell migration"/>
    <property type="evidence" value="ECO:0007669"/>
    <property type="project" value="Ensembl"/>
</dbReference>
<dbReference type="GO" id="GO:0005615">
    <property type="term" value="C:extracellular space"/>
    <property type="evidence" value="ECO:0007669"/>
    <property type="project" value="UniProtKB-KW"/>
</dbReference>
<keyword evidence="4" id="KW-0732">Signal</keyword>
<gene>
    <name evidence="7" type="primary">CCL26</name>
    <name evidence="6" type="ORF">mRhiFer1_002349</name>
</gene>
<dbReference type="GO" id="GO:0050921">
    <property type="term" value="P:positive regulation of chemotaxis"/>
    <property type="evidence" value="ECO:0007669"/>
    <property type="project" value="Ensembl"/>
</dbReference>
<reference evidence="7 8" key="1">
    <citation type="journal article" date="2015" name="Annu Rev Anim Biosci">
        <title>The Genome 10K Project: a way forward.</title>
        <authorList>
            <person name="Koepfli K.P."/>
            <person name="Paten B."/>
            <person name="O'Brien S.J."/>
            <person name="Koepfli K.P."/>
            <person name="Paten B."/>
            <person name="Antunes A."/>
            <person name="Belov K."/>
            <person name="Bustamante C."/>
            <person name="Castoe T.A."/>
            <person name="Clawson H."/>
            <person name="Crawford A.J."/>
            <person name="Diekhans M."/>
            <person name="Distel D."/>
            <person name="Durbin R."/>
            <person name="Earl D."/>
            <person name="Fujita M.K."/>
            <person name="Gamble T."/>
            <person name="Georges A."/>
            <person name="Gemmell N."/>
            <person name="Gilbert M.T."/>
            <person name="Graves J.M."/>
            <person name="Green R.E."/>
            <person name="Hickey G."/>
            <person name="Jarvis E.D."/>
            <person name="Johnson W."/>
            <person name="Komissarov A."/>
            <person name="Korf I."/>
            <person name="Kuhn R."/>
            <person name="Larkin D.M."/>
            <person name="Lewin H."/>
            <person name="Lopez J.V."/>
            <person name="Ma J."/>
            <person name="Marques-Bonet T."/>
            <person name="Miller W."/>
            <person name="Murphy R."/>
            <person name="Pevzner P."/>
            <person name="Shapiro B."/>
            <person name="Steiner C."/>
            <person name="Tamazian G."/>
            <person name="Venkatesh B."/>
            <person name="Wang J."/>
            <person name="Wayne R."/>
            <person name="Wiley E."/>
            <person name="Yang H."/>
            <person name="Zhang G."/>
            <person name="Haussler D."/>
            <person name="Ryder O."/>
            <person name="O'Brien S.J."/>
        </authorList>
    </citation>
    <scope>NUCLEOTIDE SEQUENCE</scope>
</reference>
<dbReference type="Gene3D" id="2.40.50.40">
    <property type="match status" value="1"/>
</dbReference>
<dbReference type="GO" id="GO:0010818">
    <property type="term" value="P:T cell chemotaxis"/>
    <property type="evidence" value="ECO:0007669"/>
    <property type="project" value="Ensembl"/>
</dbReference>
<comment type="similarity">
    <text evidence="1 4">Belongs to the intercrine beta (chemokine CC) family.</text>
</comment>
<dbReference type="InterPro" id="IPR000827">
    <property type="entry name" value="Chemokine_CC_CS"/>
</dbReference>
<dbReference type="PROSITE" id="PS00472">
    <property type="entry name" value="SMALL_CYTOKINES_CC"/>
    <property type="match status" value="1"/>
</dbReference>
<accession>A0A671EHG0</accession>
<proteinExistence type="inferred from homology"/>
<feature type="chain" id="PRO_5044517280" description="C-C motif chemokine" evidence="4">
    <location>
        <begin position="24"/>
        <end position="94"/>
    </location>
</feature>
<name>A0A671EHG0_RHIFE</name>
<dbReference type="GO" id="GO:0061844">
    <property type="term" value="P:antimicrobial humoral immune response mediated by antimicrobial peptide"/>
    <property type="evidence" value="ECO:0007669"/>
    <property type="project" value="TreeGrafter"/>
</dbReference>
<dbReference type="FunFam" id="2.40.50.40:FF:000002">
    <property type="entry name" value="C-C motif chemokine"/>
    <property type="match status" value="1"/>
</dbReference>
<protein>
    <recommendedName>
        <fullName evidence="4">C-C motif chemokine</fullName>
    </recommendedName>
</protein>
<dbReference type="AlphaFoldDB" id="A0A671EHG0"/>
<dbReference type="GO" id="GO:0006954">
    <property type="term" value="P:inflammatory response"/>
    <property type="evidence" value="ECO:0007669"/>
    <property type="project" value="TreeGrafter"/>
</dbReference>
<dbReference type="Proteomes" id="UP000472240">
    <property type="component" value="Chromosome 7"/>
</dbReference>
<evidence type="ECO:0000259" key="5">
    <source>
        <dbReference type="SMART" id="SM00199"/>
    </source>
</evidence>
<dbReference type="OrthoDB" id="8934837at2759"/>
<feature type="signal peptide" evidence="4">
    <location>
        <begin position="1"/>
        <end position="23"/>
    </location>
</feature>
<dbReference type="PANTHER" id="PTHR12015:SF73">
    <property type="entry name" value="C-C MOTIF CHEMOKINE 26"/>
    <property type="match status" value="1"/>
</dbReference>
<comment type="subcellular location">
    <subcellularLocation>
        <location evidence="4">Secreted</location>
    </subcellularLocation>
</comment>
<dbReference type="GO" id="GO:0030838">
    <property type="term" value="P:positive regulation of actin filament polymerization"/>
    <property type="evidence" value="ECO:0007669"/>
    <property type="project" value="Ensembl"/>
</dbReference>
<dbReference type="GO" id="GO:0002548">
    <property type="term" value="P:monocyte chemotaxis"/>
    <property type="evidence" value="ECO:0007669"/>
    <property type="project" value="Ensembl"/>
</dbReference>
<evidence type="ECO:0000256" key="4">
    <source>
        <dbReference type="RuleBase" id="RU361150"/>
    </source>
</evidence>
<keyword evidence="8" id="KW-1185">Reference proteome</keyword>
<dbReference type="CTD" id="10344"/>
<dbReference type="PANTHER" id="PTHR12015">
    <property type="entry name" value="SMALL INDUCIBLE CYTOKINE A"/>
    <property type="match status" value="1"/>
</dbReference>
<keyword evidence="3" id="KW-1015">Disulfide bond</keyword>
<dbReference type="GO" id="GO:0031728">
    <property type="term" value="F:CCR3 chemokine receptor binding"/>
    <property type="evidence" value="ECO:0007669"/>
    <property type="project" value="Ensembl"/>
</dbReference>
<evidence type="ECO:0000313" key="6">
    <source>
        <dbReference type="EMBL" id="KAF6356683.1"/>
    </source>
</evidence>
<dbReference type="GO" id="GO:0008009">
    <property type="term" value="F:chemokine activity"/>
    <property type="evidence" value="ECO:0007669"/>
    <property type="project" value="Ensembl"/>
</dbReference>
<dbReference type="GO" id="GO:0031737">
    <property type="term" value="F:CX3C chemokine receptor binding"/>
    <property type="evidence" value="ECO:0007669"/>
    <property type="project" value="Ensembl"/>
</dbReference>
<keyword evidence="4" id="KW-0964">Secreted</keyword>
<dbReference type="KEGG" id="rfq:117025149"/>
<dbReference type="InterPro" id="IPR036048">
    <property type="entry name" value="Interleukin_8-like_sf"/>
</dbReference>
<evidence type="ECO:0000313" key="7">
    <source>
        <dbReference type="Ensembl" id="ENSRFEP00010012756.1"/>
    </source>
</evidence>
<evidence type="ECO:0000256" key="1">
    <source>
        <dbReference type="ARBA" id="ARBA00010868"/>
    </source>
</evidence>
<evidence type="ECO:0000313" key="9">
    <source>
        <dbReference type="Proteomes" id="UP000585614"/>
    </source>
</evidence>
<keyword evidence="2 4" id="KW-0202">Cytokine</keyword>
<reference evidence="7 8" key="2">
    <citation type="journal article" date="2018" name="Annu Rev Anim Biosci">
        <title>Bat Biology, Genomes, and the Bat1K Project: To Generate Chromosome-Level Genomes for All Living Bat Species.</title>
        <authorList>
            <person name="Teeling E.C."/>
            <person name="Vernes S.C."/>
            <person name="Davalos L.M."/>
            <person name="Ray D.A."/>
            <person name="Gilbert M.T.P."/>
            <person name="Myers E."/>
        </authorList>
    </citation>
    <scope>NUCLEOTIDE SEQUENCE</scope>
</reference>
<reference evidence="7 8" key="3">
    <citation type="submission" date="2018-12" db="EMBL/GenBank/DDBJ databases">
        <title>G10K-VGP greater horseshoe bat female genome, primary haplotype.</title>
        <authorList>
            <person name="Teeling E."/>
            <person name="Myers G."/>
            <person name="Vernes S."/>
            <person name="Pippel M."/>
            <person name="Winkler S."/>
            <person name="Fedrigo O."/>
            <person name="Rhie A."/>
            <person name="Koren S."/>
            <person name="Phillippy A."/>
            <person name="Lewin H."/>
            <person name="Damas J."/>
            <person name="Howe K."/>
            <person name="Mountcastle J."/>
            <person name="Jarvis E.D."/>
        </authorList>
    </citation>
    <scope>NUCLEOTIDE SEQUENCE [LARGE SCALE GENOMIC DNA]</scope>
</reference>
<dbReference type="Pfam" id="PF00048">
    <property type="entry name" value="IL8"/>
    <property type="match status" value="1"/>
</dbReference>
<dbReference type="GO" id="GO:0070098">
    <property type="term" value="P:chemokine-mediated signaling pathway"/>
    <property type="evidence" value="ECO:0007669"/>
    <property type="project" value="Ensembl"/>
</dbReference>
<evidence type="ECO:0000256" key="2">
    <source>
        <dbReference type="ARBA" id="ARBA00022514"/>
    </source>
</evidence>
<dbReference type="SUPFAM" id="SSF54117">
    <property type="entry name" value="Interleukin 8-like chemokines"/>
    <property type="match status" value="1"/>
</dbReference>
<dbReference type="GeneID" id="117025149"/>
<dbReference type="InterPro" id="IPR039809">
    <property type="entry name" value="Chemokine_b/g/d"/>
</dbReference>
<dbReference type="InterPro" id="IPR001811">
    <property type="entry name" value="Chemokine_IL8-like_dom"/>
</dbReference>
<dbReference type="GO" id="GO:0001938">
    <property type="term" value="P:positive regulation of endothelial cell proliferation"/>
    <property type="evidence" value="ECO:0007669"/>
    <property type="project" value="Ensembl"/>
</dbReference>
<dbReference type="Proteomes" id="UP000585614">
    <property type="component" value="Unassembled WGS sequence"/>
</dbReference>
<organism evidence="7 8">
    <name type="scientific">Rhinolophus ferrumequinum</name>
    <name type="common">Greater horseshoe bat</name>
    <dbReference type="NCBI Taxonomy" id="59479"/>
    <lineage>
        <taxon>Eukaryota</taxon>
        <taxon>Metazoa</taxon>
        <taxon>Chordata</taxon>
        <taxon>Craniata</taxon>
        <taxon>Vertebrata</taxon>
        <taxon>Euteleostomi</taxon>
        <taxon>Mammalia</taxon>
        <taxon>Eutheria</taxon>
        <taxon>Laurasiatheria</taxon>
        <taxon>Chiroptera</taxon>
        <taxon>Yinpterochiroptera</taxon>
        <taxon>Rhinolophoidea</taxon>
        <taxon>Rhinolophidae</taxon>
        <taxon>Rhinolophinae</taxon>
        <taxon>Rhinolophus</taxon>
    </lineage>
</organism>
<evidence type="ECO:0000313" key="8">
    <source>
        <dbReference type="Proteomes" id="UP000472240"/>
    </source>
</evidence>
<dbReference type="CDD" id="cd00272">
    <property type="entry name" value="Chemokine_CC"/>
    <property type="match status" value="1"/>
</dbReference>
<dbReference type="OMA" id="ILPWKWV"/>
<dbReference type="SMART" id="SM00199">
    <property type="entry name" value="SCY"/>
    <property type="match status" value="1"/>
</dbReference>
<keyword evidence="4" id="KW-0145">Chemotaxis</keyword>
<dbReference type="GeneTree" id="ENSGT01100000263482"/>
<evidence type="ECO:0000256" key="3">
    <source>
        <dbReference type="ARBA" id="ARBA00023157"/>
    </source>
</evidence>
<dbReference type="RefSeq" id="XP_032966819.1">
    <property type="nucleotide sequence ID" value="XM_033110928.1"/>
</dbReference>